<name>A0ACB9EYL2_CICIN</name>
<sequence length="543" mass="62061">MEFDGEVVTFNIDQSTRYPSDVPPEDLRENDSLLPNEHTISNNNLVAMVSMNETTIGFNEESKPVDRHDHQHNDLDLQNRDPPPTPKQARNKHRLKRFTECFITNQGVDIEECPGGYTRVIEMALETYRKRSRDGASSSRQRSDSPPRIDGVRFSDYSQRDRFVALQEREVVSQKFICVDTLQEIGVFDGIQTLLNNLGWGMLMNTNASTYRILTLEFMSSAFLDHGVLNFRFCNEARSLTTDQICQLINGPTANTFGPDRRGRQADMNNNAFWNTITGIDRYIAKSAKASSIIHPVLKVLHRIFASILFPRRETSTINSKELQLLWCAVTNSPLKPNFGAYVCDRLVKESQKTVGEIHGGGLVTLLARLLHIRIPHTMERLEDGNTLTGEVLEYMKLYYQEQDSNTWVVGPHHTPYLIIDDDDVETLTLADPTNNTNWQPPSNVGGGEEEQQAADEDAPPQQQQQQGWGDYGALQEQIDFLREDVVHIDDNVHALRMDFDDYVTAQQRHNREVERHNREVERMMQHVYHWTLGHPPPPPGPQ</sequence>
<reference evidence="1 2" key="2">
    <citation type="journal article" date="2022" name="Mol. Ecol. Resour.">
        <title>The genomes of chicory, endive, great burdock and yacon provide insights into Asteraceae paleo-polyploidization history and plant inulin production.</title>
        <authorList>
            <person name="Fan W."/>
            <person name="Wang S."/>
            <person name="Wang H."/>
            <person name="Wang A."/>
            <person name="Jiang F."/>
            <person name="Liu H."/>
            <person name="Zhao H."/>
            <person name="Xu D."/>
            <person name="Zhang Y."/>
        </authorList>
    </citation>
    <scope>NUCLEOTIDE SEQUENCE [LARGE SCALE GENOMIC DNA]</scope>
    <source>
        <strain evidence="2">cv. Punajuju</strain>
        <tissue evidence="1">Leaves</tissue>
    </source>
</reference>
<protein>
    <submittedName>
        <fullName evidence="1">Uncharacterized protein</fullName>
    </submittedName>
</protein>
<dbReference type="Proteomes" id="UP001055811">
    <property type="component" value="Linkage Group LG03"/>
</dbReference>
<dbReference type="EMBL" id="CM042011">
    <property type="protein sequence ID" value="KAI3764039.1"/>
    <property type="molecule type" value="Genomic_DNA"/>
</dbReference>
<accession>A0ACB9EYL2</accession>
<evidence type="ECO:0000313" key="2">
    <source>
        <dbReference type="Proteomes" id="UP001055811"/>
    </source>
</evidence>
<proteinExistence type="predicted"/>
<evidence type="ECO:0000313" key="1">
    <source>
        <dbReference type="EMBL" id="KAI3764039.1"/>
    </source>
</evidence>
<comment type="caution">
    <text evidence="1">The sequence shown here is derived from an EMBL/GenBank/DDBJ whole genome shotgun (WGS) entry which is preliminary data.</text>
</comment>
<reference evidence="2" key="1">
    <citation type="journal article" date="2022" name="Mol. Ecol. Resour.">
        <title>The genomes of chicory, endive, great burdock and yacon provide insights into Asteraceae palaeo-polyploidization history and plant inulin production.</title>
        <authorList>
            <person name="Fan W."/>
            <person name="Wang S."/>
            <person name="Wang H."/>
            <person name="Wang A."/>
            <person name="Jiang F."/>
            <person name="Liu H."/>
            <person name="Zhao H."/>
            <person name="Xu D."/>
            <person name="Zhang Y."/>
        </authorList>
    </citation>
    <scope>NUCLEOTIDE SEQUENCE [LARGE SCALE GENOMIC DNA]</scope>
    <source>
        <strain evidence="2">cv. Punajuju</strain>
    </source>
</reference>
<keyword evidence="2" id="KW-1185">Reference proteome</keyword>
<gene>
    <name evidence="1" type="ORF">L2E82_14039</name>
</gene>
<organism evidence="1 2">
    <name type="scientific">Cichorium intybus</name>
    <name type="common">Chicory</name>
    <dbReference type="NCBI Taxonomy" id="13427"/>
    <lineage>
        <taxon>Eukaryota</taxon>
        <taxon>Viridiplantae</taxon>
        <taxon>Streptophyta</taxon>
        <taxon>Embryophyta</taxon>
        <taxon>Tracheophyta</taxon>
        <taxon>Spermatophyta</taxon>
        <taxon>Magnoliopsida</taxon>
        <taxon>eudicotyledons</taxon>
        <taxon>Gunneridae</taxon>
        <taxon>Pentapetalae</taxon>
        <taxon>asterids</taxon>
        <taxon>campanulids</taxon>
        <taxon>Asterales</taxon>
        <taxon>Asteraceae</taxon>
        <taxon>Cichorioideae</taxon>
        <taxon>Cichorieae</taxon>
        <taxon>Cichoriinae</taxon>
        <taxon>Cichorium</taxon>
    </lineage>
</organism>